<name>A0A914WCL8_9BILA</name>
<evidence type="ECO:0000256" key="7">
    <source>
        <dbReference type="ARBA" id="ARBA00049458"/>
    </source>
</evidence>
<evidence type="ECO:0000256" key="3">
    <source>
        <dbReference type="ARBA" id="ARBA00022692"/>
    </source>
</evidence>
<organism evidence="10 11">
    <name type="scientific">Plectus sambesii</name>
    <dbReference type="NCBI Taxonomy" id="2011161"/>
    <lineage>
        <taxon>Eukaryota</taxon>
        <taxon>Metazoa</taxon>
        <taxon>Ecdysozoa</taxon>
        <taxon>Nematoda</taxon>
        <taxon>Chromadorea</taxon>
        <taxon>Plectida</taxon>
        <taxon>Plectina</taxon>
        <taxon>Plectoidea</taxon>
        <taxon>Plectidae</taxon>
        <taxon>Plectus</taxon>
    </lineage>
</organism>
<keyword evidence="3 9" id="KW-0812">Transmembrane</keyword>
<comment type="subcellular location">
    <subcellularLocation>
        <location evidence="1">Membrane</location>
        <topology evidence="1">Multi-pass membrane protein</topology>
    </subcellularLocation>
</comment>
<dbReference type="AlphaFoldDB" id="A0A914WCL8"/>
<dbReference type="GO" id="GO:0047408">
    <property type="term" value="F:alkenylglycerophosphocholine hydrolase activity"/>
    <property type="evidence" value="ECO:0007669"/>
    <property type="project" value="UniProtKB-EC"/>
</dbReference>
<proteinExistence type="inferred from homology"/>
<evidence type="ECO:0000256" key="9">
    <source>
        <dbReference type="SAM" id="Phobius"/>
    </source>
</evidence>
<feature type="transmembrane region" description="Helical" evidence="9">
    <location>
        <begin position="103"/>
        <end position="122"/>
    </location>
</feature>
<protein>
    <recommendedName>
        <fullName evidence="6">lysoplasmalogenase</fullName>
        <ecNumber evidence="6">3.3.2.2</ecNumber>
    </recommendedName>
</protein>
<feature type="transmembrane region" description="Helical" evidence="9">
    <location>
        <begin position="31"/>
        <end position="47"/>
    </location>
</feature>
<evidence type="ECO:0000256" key="6">
    <source>
        <dbReference type="ARBA" id="ARBA00035673"/>
    </source>
</evidence>
<accession>A0A914WCL8</accession>
<dbReference type="EC" id="3.3.2.2" evidence="6"/>
<dbReference type="Proteomes" id="UP000887566">
    <property type="component" value="Unplaced"/>
</dbReference>
<evidence type="ECO:0000256" key="2">
    <source>
        <dbReference type="ARBA" id="ARBA00007375"/>
    </source>
</evidence>
<feature type="transmembrane region" description="Helical" evidence="9">
    <location>
        <begin position="193"/>
        <end position="213"/>
    </location>
</feature>
<dbReference type="PANTHER" id="PTHR31885">
    <property type="entry name" value="GH04784P"/>
    <property type="match status" value="1"/>
</dbReference>
<evidence type="ECO:0000256" key="8">
    <source>
        <dbReference type="ARBA" id="ARBA00049560"/>
    </source>
</evidence>
<comment type="catalytic activity">
    <reaction evidence="8">
        <text>a 1-O-(1Z-alkenyl)-sn-glycero-3-phosphocholine + H2O = a 2,3-saturated aldehyde + sn-glycerol 3-phosphocholine</text>
        <dbReference type="Rhea" id="RHEA:22544"/>
        <dbReference type="ChEBI" id="CHEBI:15377"/>
        <dbReference type="ChEBI" id="CHEBI:16870"/>
        <dbReference type="ChEBI" id="CHEBI:73359"/>
        <dbReference type="ChEBI" id="CHEBI:77287"/>
        <dbReference type="EC" id="3.3.2.2"/>
    </reaction>
</comment>
<keyword evidence="10" id="KW-1185">Reference proteome</keyword>
<feature type="transmembrane region" description="Helical" evidence="9">
    <location>
        <begin position="78"/>
        <end position="97"/>
    </location>
</feature>
<feature type="transmembrane region" description="Helical" evidence="9">
    <location>
        <begin position="134"/>
        <end position="157"/>
    </location>
</feature>
<dbReference type="Pfam" id="PF07947">
    <property type="entry name" value="YhhN"/>
    <property type="match status" value="1"/>
</dbReference>
<sequence length="228" mass="25445">MLTKLATVAYLATVAITCVKTDYFEEPDNRAWVAAPVTLLGLLLLVFDRNRPSDSRTVYGLGLITCGIADYVINHGHFITGAALFGVGHIFYIVSIIDQVKKWWSGLVLGSYAFAVVIDIICFHDKIVDQPIEISVLVTYSFILITVFIMAGSIWYHQDAKDLQSPSKIRFIGFALFILSDSVIILHRVSVTIPYALQIIFATYYAAQLFIFLGNYHSDLHTSAKKTL</sequence>
<reference evidence="11" key="1">
    <citation type="submission" date="2022-11" db="UniProtKB">
        <authorList>
            <consortium name="WormBaseParasite"/>
        </authorList>
    </citation>
    <scope>IDENTIFICATION</scope>
</reference>
<dbReference type="PANTHER" id="PTHR31885:SF6">
    <property type="entry name" value="GH04784P"/>
    <property type="match status" value="1"/>
</dbReference>
<feature type="transmembrane region" description="Helical" evidence="9">
    <location>
        <begin position="169"/>
        <end position="186"/>
    </location>
</feature>
<keyword evidence="5 9" id="KW-0472">Membrane</keyword>
<dbReference type="WBParaSite" id="PSAMB.scaffold3546size17850.g21813.t1">
    <property type="protein sequence ID" value="PSAMB.scaffold3546size17850.g21813.t1"/>
    <property type="gene ID" value="PSAMB.scaffold3546size17850.g21813"/>
</dbReference>
<evidence type="ECO:0000256" key="1">
    <source>
        <dbReference type="ARBA" id="ARBA00004141"/>
    </source>
</evidence>
<dbReference type="GO" id="GO:0016020">
    <property type="term" value="C:membrane"/>
    <property type="evidence" value="ECO:0007669"/>
    <property type="project" value="UniProtKB-SubCell"/>
</dbReference>
<keyword evidence="4 9" id="KW-1133">Transmembrane helix</keyword>
<evidence type="ECO:0000256" key="5">
    <source>
        <dbReference type="ARBA" id="ARBA00023136"/>
    </source>
</evidence>
<evidence type="ECO:0000256" key="4">
    <source>
        <dbReference type="ARBA" id="ARBA00022989"/>
    </source>
</evidence>
<comment type="catalytic activity">
    <reaction evidence="7">
        <text>a 1-O-(1Z-alkenyl)-sn-glycero-3-phosphoethanolamine + H2O = a 2,3-saturated aldehyde + sn-glycero-3-phosphoethanolamine</text>
        <dbReference type="Rhea" id="RHEA:16905"/>
        <dbReference type="ChEBI" id="CHEBI:15377"/>
        <dbReference type="ChEBI" id="CHEBI:73359"/>
        <dbReference type="ChEBI" id="CHEBI:77288"/>
        <dbReference type="ChEBI" id="CHEBI:143890"/>
        <dbReference type="EC" id="3.3.2.2"/>
    </reaction>
</comment>
<evidence type="ECO:0000313" key="10">
    <source>
        <dbReference type="Proteomes" id="UP000887566"/>
    </source>
</evidence>
<comment type="similarity">
    <text evidence="2">Belongs to the TMEM86 family.</text>
</comment>
<evidence type="ECO:0000313" key="11">
    <source>
        <dbReference type="WBParaSite" id="PSAMB.scaffold3546size17850.g21813.t1"/>
    </source>
</evidence>
<dbReference type="InterPro" id="IPR012506">
    <property type="entry name" value="TMEM86B-like"/>
</dbReference>